<evidence type="ECO:0000256" key="1">
    <source>
        <dbReference type="SAM" id="MobiDB-lite"/>
    </source>
</evidence>
<keyword evidence="3" id="KW-1185">Reference proteome</keyword>
<feature type="compositionally biased region" description="Polar residues" evidence="1">
    <location>
        <begin position="1"/>
        <end position="11"/>
    </location>
</feature>
<feature type="compositionally biased region" description="Polar residues" evidence="1">
    <location>
        <begin position="75"/>
        <end position="91"/>
    </location>
</feature>
<protein>
    <submittedName>
        <fullName evidence="2">Uncharacterized protein</fullName>
    </submittedName>
</protein>
<organism evidence="2 3">
    <name type="scientific">Athelia psychrophila</name>
    <dbReference type="NCBI Taxonomy" id="1759441"/>
    <lineage>
        <taxon>Eukaryota</taxon>
        <taxon>Fungi</taxon>
        <taxon>Dikarya</taxon>
        <taxon>Basidiomycota</taxon>
        <taxon>Agaricomycotina</taxon>
        <taxon>Agaricomycetes</taxon>
        <taxon>Agaricomycetidae</taxon>
        <taxon>Atheliales</taxon>
        <taxon>Atheliaceae</taxon>
        <taxon>Athelia</taxon>
    </lineage>
</organism>
<dbReference type="Proteomes" id="UP000076532">
    <property type="component" value="Unassembled WGS sequence"/>
</dbReference>
<feature type="region of interest" description="Disordered" evidence="1">
    <location>
        <begin position="1"/>
        <end position="23"/>
    </location>
</feature>
<evidence type="ECO:0000313" key="2">
    <source>
        <dbReference type="EMBL" id="KZP22919.1"/>
    </source>
</evidence>
<gene>
    <name evidence="2" type="ORF">FIBSPDRAFT_890031</name>
</gene>
<sequence length="193" mass="20888">MCGTSQRSAGNTAREEQKSTGGQKSAMLLDSQHGFLNTQVTDTQALEKWPFTDPLSMPTLGPIASAQRAAAASSGLNSPTSSFKPRCSSTGLGHRSTRDRAPAAKYLLVQHLYPKSLSQQHQIGHIVALDFEIRQERKLHDIHEEIAELRTRITALTGLAAYSQMDSSDGSQLDAPSAQTLIERGVIGGWSQM</sequence>
<proteinExistence type="predicted"/>
<dbReference type="OrthoDB" id="3070787at2759"/>
<dbReference type="AlphaFoldDB" id="A0A166LG57"/>
<dbReference type="EMBL" id="KV417536">
    <property type="protein sequence ID" value="KZP22919.1"/>
    <property type="molecule type" value="Genomic_DNA"/>
</dbReference>
<name>A0A166LG57_9AGAM</name>
<accession>A0A166LG57</accession>
<feature type="region of interest" description="Disordered" evidence="1">
    <location>
        <begin position="71"/>
        <end position="98"/>
    </location>
</feature>
<reference evidence="2 3" key="1">
    <citation type="journal article" date="2016" name="Mol. Biol. Evol.">
        <title>Comparative Genomics of Early-Diverging Mushroom-Forming Fungi Provides Insights into the Origins of Lignocellulose Decay Capabilities.</title>
        <authorList>
            <person name="Nagy L.G."/>
            <person name="Riley R."/>
            <person name="Tritt A."/>
            <person name="Adam C."/>
            <person name="Daum C."/>
            <person name="Floudas D."/>
            <person name="Sun H."/>
            <person name="Yadav J.S."/>
            <person name="Pangilinan J."/>
            <person name="Larsson K.H."/>
            <person name="Matsuura K."/>
            <person name="Barry K."/>
            <person name="Labutti K."/>
            <person name="Kuo R."/>
            <person name="Ohm R.A."/>
            <person name="Bhattacharya S.S."/>
            <person name="Shirouzu T."/>
            <person name="Yoshinaga Y."/>
            <person name="Martin F.M."/>
            <person name="Grigoriev I.V."/>
            <person name="Hibbett D.S."/>
        </authorList>
    </citation>
    <scope>NUCLEOTIDE SEQUENCE [LARGE SCALE GENOMIC DNA]</scope>
    <source>
        <strain evidence="2 3">CBS 109695</strain>
    </source>
</reference>
<evidence type="ECO:0000313" key="3">
    <source>
        <dbReference type="Proteomes" id="UP000076532"/>
    </source>
</evidence>